<reference evidence="2 3" key="1">
    <citation type="submission" date="2017-08" db="EMBL/GenBank/DDBJ databases">
        <authorList>
            <person name="de Groot N.N."/>
        </authorList>
    </citation>
    <scope>NUCLEOTIDE SEQUENCE [LARGE SCALE GENOMIC DNA]</scope>
    <source>
        <strain evidence="2 3">JC228</strain>
    </source>
</reference>
<evidence type="ECO:0000313" key="3">
    <source>
        <dbReference type="Proteomes" id="UP000219546"/>
    </source>
</evidence>
<dbReference type="PANTHER" id="PTHR10859">
    <property type="entry name" value="GLYCOSYL TRANSFERASE"/>
    <property type="match status" value="1"/>
</dbReference>
<proteinExistence type="predicted"/>
<dbReference type="EMBL" id="OAOP01000001">
    <property type="protein sequence ID" value="SNX66797.1"/>
    <property type="molecule type" value="Genomic_DNA"/>
</dbReference>
<dbReference type="AlphaFoldDB" id="A0A285CGR8"/>
<dbReference type="RefSeq" id="WP_097156648.1">
    <property type="nucleotide sequence ID" value="NZ_JBEPMQ010000016.1"/>
</dbReference>
<dbReference type="GO" id="GO:0016740">
    <property type="term" value="F:transferase activity"/>
    <property type="evidence" value="ECO:0007669"/>
    <property type="project" value="UniProtKB-KW"/>
</dbReference>
<dbReference type="SUPFAM" id="SSF53448">
    <property type="entry name" value="Nucleotide-diphospho-sugar transferases"/>
    <property type="match status" value="1"/>
</dbReference>
<feature type="domain" description="Glycosyltransferase 2-like" evidence="1">
    <location>
        <begin position="6"/>
        <end position="136"/>
    </location>
</feature>
<evidence type="ECO:0000259" key="1">
    <source>
        <dbReference type="Pfam" id="PF00535"/>
    </source>
</evidence>
<dbReference type="InterPro" id="IPR001173">
    <property type="entry name" value="Glyco_trans_2-like"/>
</dbReference>
<keyword evidence="2" id="KW-0808">Transferase</keyword>
<dbReference type="InterPro" id="IPR029044">
    <property type="entry name" value="Nucleotide-diphossugar_trans"/>
</dbReference>
<evidence type="ECO:0000313" key="2">
    <source>
        <dbReference type="EMBL" id="SNX66797.1"/>
    </source>
</evidence>
<keyword evidence="3" id="KW-1185">Reference proteome</keyword>
<dbReference type="GO" id="GO:0006487">
    <property type="term" value="P:protein N-linked glycosylation"/>
    <property type="evidence" value="ECO:0007669"/>
    <property type="project" value="TreeGrafter"/>
</dbReference>
<dbReference type="Pfam" id="PF00535">
    <property type="entry name" value="Glycos_transf_2"/>
    <property type="match status" value="1"/>
</dbReference>
<name>A0A285CGR8_9BACI</name>
<gene>
    <name evidence="2" type="ORF">SAMN05877753_101108</name>
</gene>
<dbReference type="Gene3D" id="3.90.550.10">
    <property type="entry name" value="Spore Coat Polysaccharide Biosynthesis Protein SpsA, Chain A"/>
    <property type="match status" value="1"/>
</dbReference>
<dbReference type="Proteomes" id="UP000219546">
    <property type="component" value="Unassembled WGS sequence"/>
</dbReference>
<dbReference type="CDD" id="cd04179">
    <property type="entry name" value="DPM_DPG-synthase_like"/>
    <property type="match status" value="1"/>
</dbReference>
<protein>
    <submittedName>
        <fullName evidence="2">Glycosyltransferase involved in cell wall bisynthesis</fullName>
    </submittedName>
</protein>
<dbReference type="OrthoDB" id="9810303at2"/>
<organism evidence="2 3">
    <name type="scientific">Bacillus oleivorans</name>
    <dbReference type="NCBI Taxonomy" id="1448271"/>
    <lineage>
        <taxon>Bacteria</taxon>
        <taxon>Bacillati</taxon>
        <taxon>Bacillota</taxon>
        <taxon>Bacilli</taxon>
        <taxon>Bacillales</taxon>
        <taxon>Bacillaceae</taxon>
        <taxon>Bacillus</taxon>
    </lineage>
</organism>
<accession>A0A285CGR8</accession>
<sequence>MSNYVIVIPALNPTESLIDYVKALLAKGARHVLVVNDGSDREFDSIFSEISLIEKCTVLRHHKNKGKGRALKTAFAYFLGHFQEMDGVITADADGQHSVEDVFKVANAISSDENEIVLGVRDFQKTHVPGRSQLGNKITSFLFRFLFHYKLEDTQTGLRGIPASQLSWMLQLKGERYEFEINMLIHARLRDIDFRKVPIQTLYFNRNEGSHYHPLFDSLKIFSQLVRGYFYDASLWRKK</sequence>
<dbReference type="PANTHER" id="PTHR10859:SF114">
    <property type="entry name" value="DOLICHOL-PHOSPHATE MANNOSYLTRANSFERASE"/>
    <property type="match status" value="1"/>
</dbReference>